<feature type="region of interest" description="Disordered" evidence="2">
    <location>
        <begin position="1"/>
        <end position="22"/>
    </location>
</feature>
<evidence type="ECO:0000256" key="2">
    <source>
        <dbReference type="SAM" id="MobiDB-lite"/>
    </source>
</evidence>
<evidence type="ECO:0000256" key="1">
    <source>
        <dbReference type="SAM" id="Coils"/>
    </source>
</evidence>
<dbReference type="EMBL" id="DS268651">
    <property type="protein sequence ID" value="EFO96995.1"/>
    <property type="molecule type" value="Genomic_DNA"/>
</dbReference>
<evidence type="ECO:0000256" key="3">
    <source>
        <dbReference type="SAM" id="Phobius"/>
    </source>
</evidence>
<organism evidence="5">
    <name type="scientific">Caenorhabditis remanei</name>
    <name type="common">Caenorhabditis vulgaris</name>
    <dbReference type="NCBI Taxonomy" id="31234"/>
    <lineage>
        <taxon>Eukaryota</taxon>
        <taxon>Metazoa</taxon>
        <taxon>Ecdysozoa</taxon>
        <taxon>Nematoda</taxon>
        <taxon>Chromadorea</taxon>
        <taxon>Rhabditida</taxon>
        <taxon>Rhabditina</taxon>
        <taxon>Rhabditomorpha</taxon>
        <taxon>Rhabditoidea</taxon>
        <taxon>Rhabditidae</taxon>
        <taxon>Peloderinae</taxon>
        <taxon>Caenorhabditis</taxon>
    </lineage>
</organism>
<keyword evidence="3" id="KW-1133">Transmembrane helix</keyword>
<dbReference type="GeneID" id="9810363"/>
<dbReference type="InParanoid" id="E3NGA1"/>
<accession>E3NGA1</accession>
<gene>
    <name evidence="4" type="ORF">CRE_27892</name>
</gene>
<evidence type="ECO:0000313" key="5">
    <source>
        <dbReference type="Proteomes" id="UP000008281"/>
    </source>
</evidence>
<dbReference type="SUPFAM" id="SSF103657">
    <property type="entry name" value="BAR/IMD domain-like"/>
    <property type="match status" value="1"/>
</dbReference>
<keyword evidence="1" id="KW-0175">Coiled coil</keyword>
<evidence type="ECO:0000313" key="4">
    <source>
        <dbReference type="EMBL" id="EFO96995.1"/>
    </source>
</evidence>
<sequence>MPDKKNLQPPGNPAKQGWDSAESNKILMERIRVLQHQEYSLQASITKTTGPNYRKLLEEKDEEIEELKNKLEHYKEAYEALKAKNDKRNSNGDTYSLFPSNQSRKHKMAKTIKQLTREKKREAFQYFALCSFYVVLILLTVHVIPLGFLFALRQLK</sequence>
<dbReference type="HOGENOM" id="CLU_1697152_0_0_1"/>
<reference evidence="4" key="1">
    <citation type="submission" date="2007-07" db="EMBL/GenBank/DDBJ databases">
        <title>PCAP assembly of the Caenorhabditis remanei genome.</title>
        <authorList>
            <consortium name="The Caenorhabditis remanei Sequencing Consortium"/>
            <person name="Wilson R.K."/>
        </authorList>
    </citation>
    <scope>NUCLEOTIDE SEQUENCE [LARGE SCALE GENOMIC DNA]</scope>
    <source>
        <strain evidence="4">PB4641</strain>
    </source>
</reference>
<keyword evidence="3" id="KW-0472">Membrane</keyword>
<proteinExistence type="predicted"/>
<feature type="coiled-coil region" evidence="1">
    <location>
        <begin position="50"/>
        <end position="91"/>
    </location>
</feature>
<dbReference type="KEGG" id="crq:GCK72_015461"/>
<dbReference type="CTD" id="9810363"/>
<protein>
    <submittedName>
        <fullName evidence="4">Uncharacterized protein</fullName>
    </submittedName>
</protein>
<dbReference type="Proteomes" id="UP000008281">
    <property type="component" value="Unassembled WGS sequence"/>
</dbReference>
<dbReference type="RefSeq" id="XP_003092583.2">
    <property type="nucleotide sequence ID" value="XM_003092535.2"/>
</dbReference>
<keyword evidence="5" id="KW-1185">Reference proteome</keyword>
<name>E3NGA1_CAERE</name>
<dbReference type="InterPro" id="IPR027267">
    <property type="entry name" value="AH/BAR_dom_sf"/>
</dbReference>
<dbReference type="AlphaFoldDB" id="E3NGA1"/>
<feature type="transmembrane region" description="Helical" evidence="3">
    <location>
        <begin position="126"/>
        <end position="152"/>
    </location>
</feature>
<keyword evidence="3" id="KW-0812">Transmembrane</keyword>